<keyword evidence="3" id="KW-0963">Cytoplasm</keyword>
<dbReference type="GO" id="GO:0007097">
    <property type="term" value="P:nuclear migration"/>
    <property type="evidence" value="ECO:0007669"/>
    <property type="project" value="TreeGrafter"/>
</dbReference>
<keyword evidence="4" id="KW-0597">Phosphoprotein</keyword>
<sequence length="302" mass="33812">MSSTAVNDENCGVCTGRKQSNSETICDIFSFDQPTGRPSILRQSQAENLSNKTIAKGGKVCFQTPRRDPLTKRIVSPTKSLKIESLDDCNFTNVSSYPDDDMQSKGGCQLYFDNLDAINPFQGSTKMVLSPARPSELVETPKAEEQREHNVIEAVSDRNEKALDDTLPFMPSVENFLADFSADMCSTDSRVITMIEDPVIEGYIKNEEMLKKCAQDYLARIKEEEQRYQTLKAHAEQKISLANGEIAEVRSKLKSEVAALQAQLRREQLKAQSLEKSLDQKVKETEELTNLCDELIAKVQKG</sequence>
<comment type="subcellular location">
    <subcellularLocation>
        <location evidence="1">Cytoplasm</location>
        <location evidence="1">Cytoskeleton</location>
    </subcellularLocation>
</comment>
<dbReference type="GO" id="GO:0007052">
    <property type="term" value="P:mitotic spindle organization"/>
    <property type="evidence" value="ECO:0007669"/>
    <property type="project" value="InterPro"/>
</dbReference>
<evidence type="ECO:0000256" key="5">
    <source>
        <dbReference type="ARBA" id="ARBA00023054"/>
    </source>
</evidence>
<reference evidence="9" key="2">
    <citation type="submission" date="2025-08" db="UniProtKB">
        <authorList>
            <consortium name="Ensembl"/>
        </authorList>
    </citation>
    <scope>IDENTIFICATION</scope>
</reference>
<protein>
    <recommendedName>
        <fullName evidence="8">Transforming acidic coiled-coil-containing protein C-terminal domain-containing protein</fullName>
    </recommendedName>
</protein>
<evidence type="ECO:0000256" key="7">
    <source>
        <dbReference type="SAM" id="Coils"/>
    </source>
</evidence>
<evidence type="ECO:0000259" key="8">
    <source>
        <dbReference type="Pfam" id="PF05010"/>
    </source>
</evidence>
<evidence type="ECO:0000256" key="4">
    <source>
        <dbReference type="ARBA" id="ARBA00022553"/>
    </source>
</evidence>
<keyword evidence="6" id="KW-0206">Cytoskeleton</keyword>
<evidence type="ECO:0000256" key="3">
    <source>
        <dbReference type="ARBA" id="ARBA00022490"/>
    </source>
</evidence>
<gene>
    <name evidence="9" type="primary">LOC110505614</name>
</gene>
<evidence type="ECO:0000256" key="1">
    <source>
        <dbReference type="ARBA" id="ARBA00004245"/>
    </source>
</evidence>
<dbReference type="GeneTree" id="ENSGT00940000158858"/>
<dbReference type="GO" id="GO:0021987">
    <property type="term" value="P:cerebral cortex development"/>
    <property type="evidence" value="ECO:0007669"/>
    <property type="project" value="TreeGrafter"/>
</dbReference>
<proteinExistence type="inferred from homology"/>
<feature type="coiled-coil region" evidence="7">
    <location>
        <begin position="214"/>
        <end position="298"/>
    </location>
</feature>
<accession>A0A8C7RCW3</accession>
<reference evidence="9" key="3">
    <citation type="submission" date="2025-09" db="UniProtKB">
        <authorList>
            <consortium name="Ensembl"/>
        </authorList>
    </citation>
    <scope>IDENTIFICATION</scope>
</reference>
<organism evidence="9 10">
    <name type="scientific">Oncorhynchus mykiss</name>
    <name type="common">Rainbow trout</name>
    <name type="synonym">Salmo gairdneri</name>
    <dbReference type="NCBI Taxonomy" id="8022"/>
    <lineage>
        <taxon>Eukaryota</taxon>
        <taxon>Metazoa</taxon>
        <taxon>Chordata</taxon>
        <taxon>Craniata</taxon>
        <taxon>Vertebrata</taxon>
        <taxon>Euteleostomi</taxon>
        <taxon>Actinopterygii</taxon>
        <taxon>Neopterygii</taxon>
        <taxon>Teleostei</taxon>
        <taxon>Protacanthopterygii</taxon>
        <taxon>Salmoniformes</taxon>
        <taxon>Salmonidae</taxon>
        <taxon>Salmoninae</taxon>
        <taxon>Oncorhynchus</taxon>
    </lineage>
</organism>
<feature type="domain" description="Transforming acidic coiled-coil-containing protein C-terminal" evidence="8">
    <location>
        <begin position="153"/>
        <end position="296"/>
    </location>
</feature>
<dbReference type="AlphaFoldDB" id="A0A8C7RCW3"/>
<evidence type="ECO:0000313" key="10">
    <source>
        <dbReference type="Proteomes" id="UP000694395"/>
    </source>
</evidence>
<name>A0A8C7RCW3_ONCMY</name>
<dbReference type="InterPro" id="IPR039915">
    <property type="entry name" value="TACC"/>
</dbReference>
<dbReference type="Pfam" id="PF05010">
    <property type="entry name" value="TACC_C"/>
    <property type="match status" value="1"/>
</dbReference>
<evidence type="ECO:0000256" key="2">
    <source>
        <dbReference type="ARBA" id="ARBA00009423"/>
    </source>
</evidence>
<dbReference type="InterPro" id="IPR007707">
    <property type="entry name" value="TACC_C"/>
</dbReference>
<dbReference type="Proteomes" id="UP000694395">
    <property type="component" value="Chromosome 25"/>
</dbReference>
<dbReference type="FunFam" id="1.20.5.1700:FF:000001">
    <property type="entry name" value="Transforming acidic coiled-coil-containing protein 1 isoform 2"/>
    <property type="match status" value="1"/>
</dbReference>
<evidence type="ECO:0000313" key="9">
    <source>
        <dbReference type="Ensembl" id="ENSOMYP00000049319.2"/>
    </source>
</evidence>
<evidence type="ECO:0000256" key="6">
    <source>
        <dbReference type="ARBA" id="ARBA00023212"/>
    </source>
</evidence>
<dbReference type="PANTHER" id="PTHR13924:SF4">
    <property type="entry name" value="TRANSFORMING ACIDIC COILED-COIL-CONTAINING PROTEIN 3"/>
    <property type="match status" value="1"/>
</dbReference>
<dbReference type="Gene3D" id="1.20.5.1700">
    <property type="match status" value="1"/>
</dbReference>
<comment type="similarity">
    <text evidence="2">Belongs to the TACC family.</text>
</comment>
<dbReference type="GO" id="GO:0005737">
    <property type="term" value="C:cytoplasm"/>
    <property type="evidence" value="ECO:0007669"/>
    <property type="project" value="TreeGrafter"/>
</dbReference>
<dbReference type="Ensembl" id="ENSOMYT00000053617.2">
    <property type="protein sequence ID" value="ENSOMYP00000049319.2"/>
    <property type="gene ID" value="ENSOMYG00000022425.2"/>
</dbReference>
<dbReference type="PANTHER" id="PTHR13924">
    <property type="entry name" value="TRANSFORMING ACIDIC COILED-COIL CONTAINING PROTEIN 1/2"/>
    <property type="match status" value="1"/>
</dbReference>
<dbReference type="GO" id="GO:0005856">
    <property type="term" value="C:cytoskeleton"/>
    <property type="evidence" value="ECO:0007669"/>
    <property type="project" value="UniProtKB-SubCell"/>
</dbReference>
<keyword evidence="10" id="KW-1185">Reference proteome</keyword>
<reference evidence="9" key="1">
    <citation type="submission" date="2020-07" db="EMBL/GenBank/DDBJ databases">
        <title>A long reads based de novo assembly of the rainbow trout Arlee double haploid line genome.</title>
        <authorList>
            <person name="Gao G."/>
            <person name="Palti Y."/>
        </authorList>
    </citation>
    <scope>NUCLEOTIDE SEQUENCE [LARGE SCALE GENOMIC DNA]</scope>
</reference>
<keyword evidence="5 7" id="KW-0175">Coiled coil</keyword>